<dbReference type="OrthoDB" id="3352285at2759"/>
<evidence type="ECO:0000256" key="2">
    <source>
        <dbReference type="SAM" id="Phobius"/>
    </source>
</evidence>
<gene>
    <name evidence="3" type="ORF">BMF94_0087</name>
</gene>
<dbReference type="Proteomes" id="UP000237144">
    <property type="component" value="Unassembled WGS sequence"/>
</dbReference>
<keyword evidence="4" id="KW-1185">Reference proteome</keyword>
<evidence type="ECO:0000256" key="1">
    <source>
        <dbReference type="SAM" id="MobiDB-lite"/>
    </source>
</evidence>
<feature type="transmembrane region" description="Helical" evidence="2">
    <location>
        <begin position="170"/>
        <end position="191"/>
    </location>
</feature>
<sequence length="355" mass="38974">MFPLRQRPPPDAPPPAYSLQRFLPLRTRRTNLRTVVLVIAFFSAIWSIVVGAAYLRARNRDALPSKVQLIYLVLAILYFVCTAIELFGLAAAYRASIKLVRLYFWSSALAAAIVSTAEILRTITHFAYKDDIIKSCVASYASDVNSGVYSSSEISSYCKDSWSNSSYIDIALLIFTFLVSFFFASVAASYLHQLKNPGTLRTQVAQAASSQYAYPLRPFDSHLGGGAGPVPPYPEGQQPLPSYDNPYGVSASEEKFSAPPPSNGQYAPPPGPPPSHAAGAHENPFADQVEHVGSPALVRRPGETADEFEQRQHEHDLQQQERQMRPVYGSPDADRDAFASTETVTLEPRSRGNAV</sequence>
<organism evidence="3 4">
    <name type="scientific">Rhodotorula taiwanensis</name>
    <dbReference type="NCBI Taxonomy" id="741276"/>
    <lineage>
        <taxon>Eukaryota</taxon>
        <taxon>Fungi</taxon>
        <taxon>Dikarya</taxon>
        <taxon>Basidiomycota</taxon>
        <taxon>Pucciniomycotina</taxon>
        <taxon>Microbotryomycetes</taxon>
        <taxon>Sporidiobolales</taxon>
        <taxon>Sporidiobolaceae</taxon>
        <taxon>Rhodotorula</taxon>
    </lineage>
</organism>
<feature type="transmembrane region" description="Helical" evidence="2">
    <location>
        <begin position="69"/>
        <end position="90"/>
    </location>
</feature>
<evidence type="ECO:0008006" key="5">
    <source>
        <dbReference type="Google" id="ProtNLM"/>
    </source>
</evidence>
<feature type="transmembrane region" description="Helical" evidence="2">
    <location>
        <begin position="102"/>
        <end position="120"/>
    </location>
</feature>
<evidence type="ECO:0000313" key="3">
    <source>
        <dbReference type="EMBL" id="POY76835.1"/>
    </source>
</evidence>
<dbReference type="EMBL" id="PJQD01000001">
    <property type="protein sequence ID" value="POY76835.1"/>
    <property type="molecule type" value="Genomic_DNA"/>
</dbReference>
<feature type="compositionally biased region" description="Basic and acidic residues" evidence="1">
    <location>
        <begin position="300"/>
        <end position="324"/>
    </location>
</feature>
<reference evidence="3 4" key="1">
    <citation type="journal article" date="2018" name="Front. Microbiol.">
        <title>Prospects for Fungal Bioremediation of Acidic Radioactive Waste Sites: Characterization and Genome Sequence of Rhodotorula taiwanensis MD1149.</title>
        <authorList>
            <person name="Tkavc R."/>
            <person name="Matrosova V.Y."/>
            <person name="Grichenko O.E."/>
            <person name="Gostincar C."/>
            <person name="Volpe R.P."/>
            <person name="Klimenkova P."/>
            <person name="Gaidamakova E.K."/>
            <person name="Zhou C.E."/>
            <person name="Stewart B.J."/>
            <person name="Lyman M.G."/>
            <person name="Malfatti S.A."/>
            <person name="Rubinfeld B."/>
            <person name="Courtot M."/>
            <person name="Singh J."/>
            <person name="Dalgard C.L."/>
            <person name="Hamilton T."/>
            <person name="Frey K.G."/>
            <person name="Gunde-Cimerman N."/>
            <person name="Dugan L."/>
            <person name="Daly M.J."/>
        </authorList>
    </citation>
    <scope>NUCLEOTIDE SEQUENCE [LARGE SCALE GENOMIC DNA]</scope>
    <source>
        <strain evidence="3 4">MD1149</strain>
    </source>
</reference>
<keyword evidence="2" id="KW-1133">Transmembrane helix</keyword>
<feature type="compositionally biased region" description="Pro residues" evidence="1">
    <location>
        <begin position="258"/>
        <end position="275"/>
    </location>
</feature>
<evidence type="ECO:0000313" key="4">
    <source>
        <dbReference type="Proteomes" id="UP000237144"/>
    </source>
</evidence>
<feature type="transmembrane region" description="Helical" evidence="2">
    <location>
        <begin position="35"/>
        <end position="57"/>
    </location>
</feature>
<comment type="caution">
    <text evidence="3">The sequence shown here is derived from an EMBL/GenBank/DDBJ whole genome shotgun (WGS) entry which is preliminary data.</text>
</comment>
<proteinExistence type="predicted"/>
<dbReference type="AlphaFoldDB" id="A0A2S5BJ84"/>
<feature type="region of interest" description="Disordered" evidence="1">
    <location>
        <begin position="224"/>
        <end position="355"/>
    </location>
</feature>
<keyword evidence="2" id="KW-0472">Membrane</keyword>
<keyword evidence="2" id="KW-0812">Transmembrane</keyword>
<protein>
    <recommendedName>
        <fullName evidence="5">MARVEL domain-containing protein</fullName>
    </recommendedName>
</protein>
<name>A0A2S5BJ84_9BASI</name>
<accession>A0A2S5BJ84</accession>